<organism evidence="1 2">
    <name type="scientific">Kozakia baliensis</name>
    <dbReference type="NCBI Taxonomy" id="153496"/>
    <lineage>
        <taxon>Bacteria</taxon>
        <taxon>Pseudomonadati</taxon>
        <taxon>Pseudomonadota</taxon>
        <taxon>Alphaproteobacteria</taxon>
        <taxon>Acetobacterales</taxon>
        <taxon>Acetobacteraceae</taxon>
        <taxon>Kozakia</taxon>
    </lineage>
</organism>
<keyword evidence="2" id="KW-1185">Reference proteome</keyword>
<dbReference type="EMBL" id="CP014674">
    <property type="protein sequence ID" value="AOX17713.1"/>
    <property type="molecule type" value="Genomic_DNA"/>
</dbReference>
<dbReference type="Proteomes" id="UP000179145">
    <property type="component" value="Chromosome"/>
</dbReference>
<name>A0A1D8UVN6_9PROT</name>
<sequence>MGVSLADIENAIGSIGRGYASAPVMIGGMVLTGAEVPDALTIGGRQMLVVHRLVGGGRVVDALGNDPARLVLKGKFIGPEAQARAQALERMRMAGAPVFFSAAGMSLNVWIAQYRYAYEAKGAVCSYELTLERPAELVASSSIVESQSIGADIGSATSGMLDMVGKLASSAYVASGQFSTIVGQVTPMAQLLDAGGAVASVRNALGTVNGISQTGVNLATNPASAQSMWQGMEQAGAGLTRCLGQTGENLESITVSNYSALSALTQNAGLASQTADSRGLLNRAAVQVATAGGLSKAGPLIGG</sequence>
<proteinExistence type="predicted"/>
<dbReference type="OrthoDB" id="8258232at2"/>
<protein>
    <submittedName>
        <fullName evidence="1">Uncharacterized protein</fullName>
    </submittedName>
</protein>
<gene>
    <name evidence="1" type="ORF">A0U89_11815</name>
</gene>
<evidence type="ECO:0000313" key="2">
    <source>
        <dbReference type="Proteomes" id="UP000179145"/>
    </source>
</evidence>
<dbReference type="AlphaFoldDB" id="A0A1D8UVN6"/>
<reference evidence="1 2" key="1">
    <citation type="journal article" date="2016" name="Microb. Cell Fact.">
        <title>Dissection of exopolysaccharide biosynthesis in Kozakia baliensis.</title>
        <authorList>
            <person name="Brandt J.U."/>
            <person name="Jakob F."/>
            <person name="Behr J."/>
            <person name="Geissler A.J."/>
            <person name="Vogel R.F."/>
        </authorList>
    </citation>
    <scope>NUCLEOTIDE SEQUENCE [LARGE SCALE GENOMIC DNA]</scope>
    <source>
        <strain evidence="1 2">DSM 14400</strain>
    </source>
</reference>
<dbReference type="eggNOG" id="COG1652">
    <property type="taxonomic scope" value="Bacteria"/>
</dbReference>
<dbReference type="KEGG" id="kba:A0U89_11815"/>
<dbReference type="STRING" id="153496.A0U89_11815"/>
<dbReference type="RefSeq" id="WP_070403266.1">
    <property type="nucleotide sequence ID" value="NZ_BJVW01000001.1"/>
</dbReference>
<accession>A0A1D8UVN6</accession>
<evidence type="ECO:0000313" key="1">
    <source>
        <dbReference type="EMBL" id="AOX17713.1"/>
    </source>
</evidence>